<proteinExistence type="predicted"/>
<keyword evidence="6" id="KW-1185">Reference proteome</keyword>
<evidence type="ECO:0000259" key="4">
    <source>
        <dbReference type="PROSITE" id="PS51898"/>
    </source>
</evidence>
<evidence type="ECO:0000313" key="5">
    <source>
        <dbReference type="EMBL" id="MBC8752796.1"/>
    </source>
</evidence>
<dbReference type="PANTHER" id="PTHR30349:SF90">
    <property type="entry name" value="TYROSINE RECOMBINASE XERD"/>
    <property type="match status" value="1"/>
</dbReference>
<keyword evidence="2" id="KW-0238">DNA-binding</keyword>
<keyword evidence="1" id="KW-0229">DNA integration</keyword>
<dbReference type="InterPro" id="IPR010998">
    <property type="entry name" value="Integrase_recombinase_N"/>
</dbReference>
<accession>A0ABR7Q303</accession>
<dbReference type="PROSITE" id="PS51898">
    <property type="entry name" value="TYR_RECOMBINASE"/>
    <property type="match status" value="1"/>
</dbReference>
<dbReference type="Gene3D" id="1.10.150.130">
    <property type="match status" value="1"/>
</dbReference>
<dbReference type="InterPro" id="IPR011010">
    <property type="entry name" value="DNA_brk_join_enz"/>
</dbReference>
<comment type="caution">
    <text evidence="5">The sequence shown here is derived from an EMBL/GenBank/DDBJ whole genome shotgun (WGS) entry which is preliminary data.</text>
</comment>
<evidence type="ECO:0000256" key="3">
    <source>
        <dbReference type="ARBA" id="ARBA00023172"/>
    </source>
</evidence>
<sequence>MASSPSLRRAIMITPVVSEVVVCNRARYGALGPVVGDFTDYLGRHGYAGITKENYLQCASHFGRWLTARRIAINHIDETVLHRFLTEHLPVCHCSKPSPRTPANLRRALRHLLRMLRSEGIIPSTSAPVSNFISEELRLFDAYLQDVQGLAPGTRLYRLRYVREFLIARFGWRPIALERLKPDEICRFVTDRAAGCQPRTAGIIGDCLRSYLRFRRIHGQPTERLIAAVPRVAYWRLAALPDSLTDSELAGLVNSFDHTCPTGRRDYAIIRCLVDLGLRASEVAFIQLDDLNWREGTLRIAKAKAKRTTLLPLPLETGRAIADYLRFGRPRTESRALFVRHRAPRDEPVGPSLVRNAVRCAYARCGLAQRWTGTHVLRHSVASRLLREGASLKDIADLLRHRNVNTTTIYVKVDLPRLNTVALPWPGRRT</sequence>
<feature type="domain" description="Tyr recombinase" evidence="4">
    <location>
        <begin position="239"/>
        <end position="423"/>
    </location>
</feature>
<evidence type="ECO:0000256" key="1">
    <source>
        <dbReference type="ARBA" id="ARBA00022908"/>
    </source>
</evidence>
<evidence type="ECO:0000256" key="2">
    <source>
        <dbReference type="ARBA" id="ARBA00023125"/>
    </source>
</evidence>
<keyword evidence="3" id="KW-0233">DNA recombination</keyword>
<evidence type="ECO:0000313" key="6">
    <source>
        <dbReference type="Proteomes" id="UP000736373"/>
    </source>
</evidence>
<dbReference type="SUPFAM" id="SSF56349">
    <property type="entry name" value="DNA breaking-rejoining enzymes"/>
    <property type="match status" value="1"/>
</dbReference>
<dbReference type="Pfam" id="PF00589">
    <property type="entry name" value="Phage_integrase"/>
    <property type="match status" value="1"/>
</dbReference>
<dbReference type="InterPro" id="IPR013762">
    <property type="entry name" value="Integrase-like_cat_sf"/>
</dbReference>
<dbReference type="InterPro" id="IPR002104">
    <property type="entry name" value="Integrase_catalytic"/>
</dbReference>
<dbReference type="InterPro" id="IPR050090">
    <property type="entry name" value="Tyrosine_recombinase_XerCD"/>
</dbReference>
<dbReference type="Proteomes" id="UP000736373">
    <property type="component" value="Unassembled WGS sequence"/>
</dbReference>
<name>A0ABR7Q303_9BURK</name>
<reference evidence="5 6" key="1">
    <citation type="submission" date="2019-09" db="EMBL/GenBank/DDBJ databases">
        <title>Paraburkholderia podalyriae sp. nov., A South African Podalyria-associated rhizobium.</title>
        <authorList>
            <person name="Mavima L."/>
            <person name="Beukes C.W."/>
            <person name="Palmer M."/>
            <person name="De Meyer S.E."/>
            <person name="James E.K."/>
            <person name="Maluk M."/>
            <person name="Avontuur J.R."/>
            <person name="Chan W.Y."/>
            <person name="Venter S.N."/>
            <person name="Steenkamp E.T."/>
        </authorList>
    </citation>
    <scope>NUCLEOTIDE SEQUENCE [LARGE SCALE GENOMIC DNA]</scope>
    <source>
        <strain evidence="5 6">WC7.3b</strain>
    </source>
</reference>
<dbReference type="EMBL" id="VZQQ01000158">
    <property type="protein sequence ID" value="MBC8752796.1"/>
    <property type="molecule type" value="Genomic_DNA"/>
</dbReference>
<organism evidence="5 6">
    <name type="scientific">Paraburkholderia podalyriae</name>
    <dbReference type="NCBI Taxonomy" id="1938811"/>
    <lineage>
        <taxon>Bacteria</taxon>
        <taxon>Pseudomonadati</taxon>
        <taxon>Pseudomonadota</taxon>
        <taxon>Betaproteobacteria</taxon>
        <taxon>Burkholderiales</taxon>
        <taxon>Burkholderiaceae</taxon>
        <taxon>Paraburkholderia</taxon>
    </lineage>
</organism>
<protein>
    <submittedName>
        <fullName evidence="5">Tyrosine-type recombinase/integrase</fullName>
    </submittedName>
</protein>
<dbReference type="CDD" id="cd01188">
    <property type="entry name" value="INT_RitA_C_like"/>
    <property type="match status" value="1"/>
</dbReference>
<gene>
    <name evidence="5" type="ORF">F6X42_42625</name>
</gene>
<dbReference type="PANTHER" id="PTHR30349">
    <property type="entry name" value="PHAGE INTEGRASE-RELATED"/>
    <property type="match status" value="1"/>
</dbReference>
<dbReference type="Gene3D" id="1.10.443.10">
    <property type="entry name" value="Intergrase catalytic core"/>
    <property type="match status" value="1"/>
</dbReference>